<evidence type="ECO:0000313" key="2">
    <source>
        <dbReference type="EMBL" id="RLY03220.1"/>
    </source>
</evidence>
<accession>A0A3L9DWQ8</accession>
<dbReference type="Pfam" id="PF00583">
    <property type="entry name" value="Acetyltransf_1"/>
    <property type="match status" value="1"/>
</dbReference>
<evidence type="ECO:0000313" key="3">
    <source>
        <dbReference type="Proteomes" id="UP000279194"/>
    </source>
</evidence>
<dbReference type="CDD" id="cd04301">
    <property type="entry name" value="NAT_SF"/>
    <property type="match status" value="1"/>
</dbReference>
<evidence type="ECO:0000259" key="1">
    <source>
        <dbReference type="PROSITE" id="PS51186"/>
    </source>
</evidence>
<gene>
    <name evidence="2" type="ORF">EAF07_05430</name>
</gene>
<dbReference type="OrthoDB" id="948250at2"/>
<name>A0A3L9DWQ8_9STRE</name>
<dbReference type="PANTHER" id="PTHR43072">
    <property type="entry name" value="N-ACETYLTRANSFERASE"/>
    <property type="match status" value="1"/>
</dbReference>
<dbReference type="InterPro" id="IPR016181">
    <property type="entry name" value="Acyl_CoA_acyltransferase"/>
</dbReference>
<dbReference type="InterPro" id="IPR000182">
    <property type="entry name" value="GNAT_dom"/>
</dbReference>
<reference evidence="2 3" key="1">
    <citation type="submission" date="2018-10" db="EMBL/GenBank/DDBJ databases">
        <title>Streptococcus hillyeri sp. nov., isolated from equine tracheal sample.</title>
        <authorList>
            <person name="Macfadyen A.C."/>
            <person name="Waller A."/>
            <person name="Paterson G.K."/>
        </authorList>
    </citation>
    <scope>NUCLEOTIDE SEQUENCE [LARGE SCALE GENOMIC DNA]</scope>
    <source>
        <strain evidence="2 3">28462</strain>
    </source>
</reference>
<dbReference type="Proteomes" id="UP000279194">
    <property type="component" value="Unassembled WGS sequence"/>
</dbReference>
<sequence>MAEQELMICEAQLEDAESLAETLKLVQEESDFLTRDNESPTLSPEQARDFIESQLQKPNAICLVAKISDQVVGVLNVSAGSFARIEHIGDVFIAVRKSYQGYGIGSFLMEGLMDWAEHTPVIRRLELDVQVRNEKAVALYQKFGFAIEATKQRGAKTKNGEFLDVYAMAKLID</sequence>
<dbReference type="PANTHER" id="PTHR43072:SF60">
    <property type="entry name" value="L-2,4-DIAMINOBUTYRIC ACID ACETYLTRANSFERASE"/>
    <property type="match status" value="1"/>
</dbReference>
<comment type="caution">
    <text evidence="2">The sequence shown here is derived from an EMBL/GenBank/DDBJ whole genome shotgun (WGS) entry which is preliminary data.</text>
</comment>
<dbReference type="GO" id="GO:0016747">
    <property type="term" value="F:acyltransferase activity, transferring groups other than amino-acyl groups"/>
    <property type="evidence" value="ECO:0007669"/>
    <property type="project" value="InterPro"/>
</dbReference>
<dbReference type="EMBL" id="RCVM01000009">
    <property type="protein sequence ID" value="RLY03220.1"/>
    <property type="molecule type" value="Genomic_DNA"/>
</dbReference>
<proteinExistence type="predicted"/>
<protein>
    <submittedName>
        <fullName evidence="2">GNAT family N-acetyltransferase</fullName>
    </submittedName>
</protein>
<organism evidence="2 3">
    <name type="scientific">Streptococcus hillyeri</name>
    <dbReference type="NCBI Taxonomy" id="2282420"/>
    <lineage>
        <taxon>Bacteria</taxon>
        <taxon>Bacillati</taxon>
        <taxon>Bacillota</taxon>
        <taxon>Bacilli</taxon>
        <taxon>Lactobacillales</taxon>
        <taxon>Streptococcaceae</taxon>
        <taxon>Streptococcus</taxon>
    </lineage>
</organism>
<dbReference type="SUPFAM" id="SSF55729">
    <property type="entry name" value="Acyl-CoA N-acyltransferases (Nat)"/>
    <property type="match status" value="1"/>
</dbReference>
<dbReference type="AlphaFoldDB" id="A0A3L9DWQ8"/>
<keyword evidence="3" id="KW-1185">Reference proteome</keyword>
<feature type="domain" description="N-acetyltransferase" evidence="1">
    <location>
        <begin position="21"/>
        <end position="173"/>
    </location>
</feature>
<keyword evidence="2" id="KW-0808">Transferase</keyword>
<dbReference type="RefSeq" id="WP_121835427.1">
    <property type="nucleotide sequence ID" value="NZ_RCVM01000009.1"/>
</dbReference>
<dbReference type="PROSITE" id="PS51186">
    <property type="entry name" value="GNAT"/>
    <property type="match status" value="1"/>
</dbReference>
<dbReference type="Gene3D" id="3.40.630.30">
    <property type="match status" value="1"/>
</dbReference>